<dbReference type="PANTHER" id="PTHR34309">
    <property type="entry name" value="SLR1406 PROTEIN"/>
    <property type="match status" value="1"/>
</dbReference>
<gene>
    <name evidence="1" type="ORF">JOD17_001152</name>
</gene>
<keyword evidence="2" id="KW-1185">Reference proteome</keyword>
<name>A0ABS2P9H7_9BACL</name>
<sequence length="141" mass="14888">MEKLTLDVAEKIVKGAQAEAQKLSVQMVISVVDEGGHLIATHRMDDAWLASIDIAQNKAWTSVALKMPTSNLEEATVPKAELFGLNTTNQGKLVVFGGGIPLERNGRVVGAIGVSGSTVPHDVQIAEAGVKAFEKLALETV</sequence>
<dbReference type="InterPro" id="IPR005624">
    <property type="entry name" value="PduO/GlcC-like"/>
</dbReference>
<organism evidence="1 2">
    <name type="scientific">Geomicrobium sediminis</name>
    <dbReference type="NCBI Taxonomy" id="1347788"/>
    <lineage>
        <taxon>Bacteria</taxon>
        <taxon>Bacillati</taxon>
        <taxon>Bacillota</taxon>
        <taxon>Bacilli</taxon>
        <taxon>Bacillales</taxon>
        <taxon>Geomicrobium</taxon>
    </lineage>
</organism>
<dbReference type="InterPro" id="IPR038084">
    <property type="entry name" value="PduO/GlcC-like_sf"/>
</dbReference>
<comment type="caution">
    <text evidence="1">The sequence shown here is derived from an EMBL/GenBank/DDBJ whole genome shotgun (WGS) entry which is preliminary data.</text>
</comment>
<dbReference type="Pfam" id="PF03928">
    <property type="entry name" value="HbpS-like"/>
    <property type="match status" value="1"/>
</dbReference>
<dbReference type="InterPro" id="IPR052517">
    <property type="entry name" value="GlcG_carb_metab_protein"/>
</dbReference>
<dbReference type="Gene3D" id="3.30.450.150">
    <property type="entry name" value="Haem-degrading domain"/>
    <property type="match status" value="1"/>
</dbReference>
<accession>A0ABS2P9H7</accession>
<evidence type="ECO:0000313" key="2">
    <source>
        <dbReference type="Proteomes" id="UP000741863"/>
    </source>
</evidence>
<proteinExistence type="predicted"/>
<dbReference type="EMBL" id="JAFBEC010000003">
    <property type="protein sequence ID" value="MBM7632059.1"/>
    <property type="molecule type" value="Genomic_DNA"/>
</dbReference>
<protein>
    <submittedName>
        <fullName evidence="1">Uncharacterized protein GlcG (DUF336 family)</fullName>
    </submittedName>
</protein>
<dbReference type="SUPFAM" id="SSF143744">
    <property type="entry name" value="GlcG-like"/>
    <property type="match status" value="1"/>
</dbReference>
<reference evidence="1 2" key="1">
    <citation type="submission" date="2021-01" db="EMBL/GenBank/DDBJ databases">
        <title>Genomic Encyclopedia of Type Strains, Phase IV (KMG-IV): sequencing the most valuable type-strain genomes for metagenomic binning, comparative biology and taxonomic classification.</title>
        <authorList>
            <person name="Goeker M."/>
        </authorList>
    </citation>
    <scope>NUCLEOTIDE SEQUENCE [LARGE SCALE GENOMIC DNA]</scope>
    <source>
        <strain evidence="1 2">DSM 25540</strain>
    </source>
</reference>
<evidence type="ECO:0000313" key="1">
    <source>
        <dbReference type="EMBL" id="MBM7632059.1"/>
    </source>
</evidence>
<dbReference type="RefSeq" id="WP_204696131.1">
    <property type="nucleotide sequence ID" value="NZ_JAFBEC010000003.1"/>
</dbReference>
<dbReference type="Proteomes" id="UP000741863">
    <property type="component" value="Unassembled WGS sequence"/>
</dbReference>
<dbReference type="PANTHER" id="PTHR34309:SF1">
    <property type="entry name" value="PROTEIN GLCG"/>
    <property type="match status" value="1"/>
</dbReference>